<sequence length="112" mass="11720">MRFFVPAALLALASLAVAKPVAFTCDCIIETPEGPKSCCPPPSSSVTTSSSSSTTTHLTIVPPRLPTGGFSTTKSKTKPHHKTTTTSQSIYFSAPTVHIPIPINPTTGKPLK</sequence>
<name>A0AAN6GU99_9BASI</name>
<feature type="region of interest" description="Disordered" evidence="1">
    <location>
        <begin position="35"/>
        <end position="87"/>
    </location>
</feature>
<gene>
    <name evidence="3" type="ORF">OC846_002519</name>
</gene>
<evidence type="ECO:0000256" key="2">
    <source>
        <dbReference type="SAM" id="SignalP"/>
    </source>
</evidence>
<protein>
    <recommendedName>
        <fullName evidence="5">Hydrophobin</fullName>
    </recommendedName>
</protein>
<proteinExistence type="predicted"/>
<evidence type="ECO:0000256" key="1">
    <source>
        <dbReference type="SAM" id="MobiDB-lite"/>
    </source>
</evidence>
<dbReference type="EMBL" id="JAPDMZ010000050">
    <property type="protein sequence ID" value="KAK0553469.1"/>
    <property type="molecule type" value="Genomic_DNA"/>
</dbReference>
<keyword evidence="4" id="KW-1185">Reference proteome</keyword>
<feature type="non-terminal residue" evidence="3">
    <location>
        <position position="112"/>
    </location>
</feature>
<evidence type="ECO:0000313" key="4">
    <source>
        <dbReference type="Proteomes" id="UP001176517"/>
    </source>
</evidence>
<evidence type="ECO:0008006" key="5">
    <source>
        <dbReference type="Google" id="ProtNLM"/>
    </source>
</evidence>
<feature type="chain" id="PRO_5042810066" description="Hydrophobin" evidence="2">
    <location>
        <begin position="19"/>
        <end position="112"/>
    </location>
</feature>
<keyword evidence="2" id="KW-0732">Signal</keyword>
<comment type="caution">
    <text evidence="3">The sequence shown here is derived from an EMBL/GenBank/DDBJ whole genome shotgun (WGS) entry which is preliminary data.</text>
</comment>
<dbReference type="AlphaFoldDB" id="A0AAN6GU99"/>
<dbReference type="Proteomes" id="UP001176517">
    <property type="component" value="Unassembled WGS sequence"/>
</dbReference>
<organism evidence="3 4">
    <name type="scientific">Tilletia horrida</name>
    <dbReference type="NCBI Taxonomy" id="155126"/>
    <lineage>
        <taxon>Eukaryota</taxon>
        <taxon>Fungi</taxon>
        <taxon>Dikarya</taxon>
        <taxon>Basidiomycota</taxon>
        <taxon>Ustilaginomycotina</taxon>
        <taxon>Exobasidiomycetes</taxon>
        <taxon>Tilletiales</taxon>
        <taxon>Tilletiaceae</taxon>
        <taxon>Tilletia</taxon>
    </lineage>
</organism>
<reference evidence="3" key="1">
    <citation type="journal article" date="2023" name="PhytoFront">
        <title>Draft Genome Resources of Seven Strains of Tilletia horrida, Causal Agent of Kernel Smut of Rice.</title>
        <authorList>
            <person name="Khanal S."/>
            <person name="Antony Babu S."/>
            <person name="Zhou X.G."/>
        </authorList>
    </citation>
    <scope>NUCLEOTIDE SEQUENCE</scope>
    <source>
        <strain evidence="3">TX6</strain>
    </source>
</reference>
<feature type="compositionally biased region" description="Low complexity" evidence="1">
    <location>
        <begin position="44"/>
        <end position="56"/>
    </location>
</feature>
<evidence type="ECO:0000313" key="3">
    <source>
        <dbReference type="EMBL" id="KAK0553469.1"/>
    </source>
</evidence>
<accession>A0AAN6GU99</accession>
<feature type="signal peptide" evidence="2">
    <location>
        <begin position="1"/>
        <end position="18"/>
    </location>
</feature>